<dbReference type="Proteomes" id="UP000014974">
    <property type="component" value="Unassembled WGS sequence"/>
</dbReference>
<gene>
    <name evidence="1" type="ORF">ADICYQ_2409</name>
</gene>
<protein>
    <submittedName>
        <fullName evidence="1">Uncharacterized protein</fullName>
    </submittedName>
</protein>
<dbReference type="EMBL" id="ATNM01000097">
    <property type="protein sequence ID" value="EPR68581.1"/>
    <property type="molecule type" value="Genomic_DNA"/>
</dbReference>
<evidence type="ECO:0000313" key="1">
    <source>
        <dbReference type="EMBL" id="EPR68581.1"/>
    </source>
</evidence>
<proteinExistence type="predicted"/>
<organism evidence="1 2">
    <name type="scientific">Cyclobacterium qasimii M12-11B</name>
    <dbReference type="NCBI Taxonomy" id="641524"/>
    <lineage>
        <taxon>Bacteria</taxon>
        <taxon>Pseudomonadati</taxon>
        <taxon>Bacteroidota</taxon>
        <taxon>Cytophagia</taxon>
        <taxon>Cytophagales</taxon>
        <taxon>Cyclobacteriaceae</taxon>
        <taxon>Cyclobacterium</taxon>
    </lineage>
</organism>
<dbReference type="AlphaFoldDB" id="S7VEX4"/>
<comment type="caution">
    <text evidence="1">The sequence shown here is derived from an EMBL/GenBank/DDBJ whole genome shotgun (WGS) entry which is preliminary data.</text>
</comment>
<accession>S7VEX4</accession>
<name>S7VEX4_9BACT</name>
<reference evidence="1 2" key="1">
    <citation type="journal article" date="2013" name="Genome Announc.">
        <title>Draft Genome Sequence of Cyclobacterium qasimii Strain M12-11BT, Isolated from Arctic Marine Sediment.</title>
        <authorList>
            <person name="Shivaji S."/>
            <person name="Ara S."/>
            <person name="Singh A."/>
            <person name="Kumar Pinnaka A."/>
        </authorList>
    </citation>
    <scope>NUCLEOTIDE SEQUENCE [LARGE SCALE GENOMIC DNA]</scope>
    <source>
        <strain evidence="1 2">M12-11B</strain>
    </source>
</reference>
<evidence type="ECO:0000313" key="2">
    <source>
        <dbReference type="Proteomes" id="UP000014974"/>
    </source>
</evidence>
<sequence length="41" mass="4284">MEIPIPNIKITKKILLAREAAASGTAPNLPTIILSATPTIT</sequence>